<feature type="compositionally biased region" description="Low complexity" evidence="1">
    <location>
        <begin position="20"/>
        <end position="43"/>
    </location>
</feature>
<feature type="chain" id="PRO_5002488268" evidence="2">
    <location>
        <begin position="27"/>
        <end position="178"/>
    </location>
</feature>
<evidence type="ECO:0000256" key="2">
    <source>
        <dbReference type="SAM" id="SignalP"/>
    </source>
</evidence>
<reference evidence="3" key="1">
    <citation type="submission" date="2015-02" db="EMBL/GenBank/DDBJ databases">
        <title>Genome Assembly of Bacillaceae bacterium MTCC 8252.</title>
        <authorList>
            <person name="Verma A."/>
            <person name="Khatri I."/>
            <person name="Mual P."/>
            <person name="Subramanian S."/>
            <person name="Krishnamurthi S."/>
        </authorList>
    </citation>
    <scope>NUCLEOTIDE SEQUENCE [LARGE SCALE GENOMIC DNA]</scope>
    <source>
        <strain evidence="3">MTCC 8252</strain>
    </source>
</reference>
<dbReference type="AlphaFoldDB" id="A0A0F5ICT7"/>
<keyword evidence="3" id="KW-0449">Lipoprotein</keyword>
<feature type="signal peptide" evidence="2">
    <location>
        <begin position="1"/>
        <end position="26"/>
    </location>
</feature>
<evidence type="ECO:0000313" key="4">
    <source>
        <dbReference type="Proteomes" id="UP000031563"/>
    </source>
</evidence>
<organism evidence="3 4">
    <name type="scientific">Bacillus thermotolerans</name>
    <name type="common">Quasibacillus thermotolerans</name>
    <dbReference type="NCBI Taxonomy" id="1221996"/>
    <lineage>
        <taxon>Bacteria</taxon>
        <taxon>Bacillati</taxon>
        <taxon>Bacillota</taxon>
        <taxon>Bacilli</taxon>
        <taxon>Bacillales</taxon>
        <taxon>Bacillaceae</taxon>
        <taxon>Bacillus</taxon>
    </lineage>
</organism>
<dbReference type="InterPro" id="IPR025623">
    <property type="entry name" value="YusW"/>
</dbReference>
<keyword evidence="4" id="KW-1185">Reference proteome</keyword>
<feature type="compositionally biased region" description="Polar residues" evidence="1">
    <location>
        <begin position="50"/>
        <end position="71"/>
    </location>
</feature>
<sequence length="178" mass="19435">MKKPIHFALPIILAAGLSACSSGEEAAEAPAEGGAEQEQAIEPPVEQPSEEASNGSPNTGTSITMDDSNTQRSEEIPFRSFELEVDYEGMANSYEADYSKAANNLTTEIDDEVNGQHLSGQEAFDQLQPILKDMQFTANTPEEEVIQEVLQAFNLQNNYEEFELEAELTDGSRVEVEG</sequence>
<gene>
    <name evidence="3" type="ORF">QY95_01571</name>
</gene>
<dbReference type="OrthoDB" id="2452750at2"/>
<comment type="caution">
    <text evidence="3">The sequence shown here is derived from an EMBL/GenBank/DDBJ whole genome shotgun (WGS) entry which is preliminary data.</text>
</comment>
<feature type="region of interest" description="Disordered" evidence="1">
    <location>
        <begin position="20"/>
        <end position="77"/>
    </location>
</feature>
<proteinExistence type="predicted"/>
<keyword evidence="2" id="KW-0732">Signal</keyword>
<dbReference type="RefSeq" id="WP_052725822.1">
    <property type="nucleotide sequence ID" value="NZ_JWIR02000003.1"/>
</dbReference>
<dbReference type="PROSITE" id="PS51257">
    <property type="entry name" value="PROKAR_LIPOPROTEIN"/>
    <property type="match status" value="1"/>
</dbReference>
<evidence type="ECO:0000313" key="3">
    <source>
        <dbReference type="EMBL" id="KKB43326.1"/>
    </source>
</evidence>
<protein>
    <submittedName>
        <fullName evidence="3">Lipoprotein</fullName>
    </submittedName>
</protein>
<dbReference type="Proteomes" id="UP000031563">
    <property type="component" value="Unassembled WGS sequence"/>
</dbReference>
<dbReference type="Pfam" id="PF14039">
    <property type="entry name" value="YusW"/>
    <property type="match status" value="1"/>
</dbReference>
<dbReference type="EMBL" id="JWIR02000003">
    <property type="protein sequence ID" value="KKB43326.1"/>
    <property type="molecule type" value="Genomic_DNA"/>
</dbReference>
<accession>A0A0F5ICT7</accession>
<name>A0A0F5ICT7_BACTR</name>
<evidence type="ECO:0000256" key="1">
    <source>
        <dbReference type="SAM" id="MobiDB-lite"/>
    </source>
</evidence>